<dbReference type="eggNOG" id="COG4430">
    <property type="taxonomic scope" value="Bacteria"/>
</dbReference>
<accession>A0A084ES96</accession>
<evidence type="ECO:0000313" key="3">
    <source>
        <dbReference type="Proteomes" id="UP000028534"/>
    </source>
</evidence>
<organism evidence="2 3">
    <name type="scientific">Sphingobium yanoikuyae</name>
    <name type="common">Sphingomonas yanoikuyae</name>
    <dbReference type="NCBI Taxonomy" id="13690"/>
    <lineage>
        <taxon>Bacteria</taxon>
        <taxon>Pseudomonadati</taxon>
        <taxon>Pseudomonadota</taxon>
        <taxon>Alphaproteobacteria</taxon>
        <taxon>Sphingomonadales</taxon>
        <taxon>Sphingomonadaceae</taxon>
        <taxon>Sphingobium</taxon>
    </lineage>
</organism>
<gene>
    <name evidence="2" type="ORF">CP98_00879</name>
</gene>
<dbReference type="Pfam" id="PF08818">
    <property type="entry name" value="DUF1801"/>
    <property type="match status" value="1"/>
</dbReference>
<evidence type="ECO:0000259" key="1">
    <source>
        <dbReference type="Pfam" id="PF08818"/>
    </source>
</evidence>
<dbReference type="SUPFAM" id="SSF159888">
    <property type="entry name" value="YdhG-like"/>
    <property type="match status" value="1"/>
</dbReference>
<protein>
    <recommendedName>
        <fullName evidence="1">YdhG-like domain-containing protein</fullName>
    </recommendedName>
</protein>
<dbReference type="EMBL" id="JGVR01000003">
    <property type="protein sequence ID" value="KEZ20838.1"/>
    <property type="molecule type" value="Genomic_DNA"/>
</dbReference>
<sequence length="198" mass="21594">MTDAPDRIDAYIAAQADFARPILTHIRALMRAASPDMGEAVKWGMPFFTYKDQNLANMAAFKGHAAFGFWHDKVGREDSSDDAMGQFGRLTALADLPSDAEIARLIAQAMALIDAGDRPRTGPKPPKAPLPVHPAFAAAIAASPAAAAIWAAFPPGKIRDYCEWINEAKTDATRDKRIAQAVDWIGEGKGRNWKYEKK</sequence>
<reference evidence="2 3" key="1">
    <citation type="submission" date="2014-03" db="EMBL/GenBank/DDBJ databases">
        <title>Genome sequence of Sphingobium yanoikuyae B1.</title>
        <authorList>
            <person name="Gan H.M."/>
            <person name="Gan H.Y."/>
            <person name="Savka M.A."/>
        </authorList>
    </citation>
    <scope>NUCLEOTIDE SEQUENCE [LARGE SCALE GENOMIC DNA]</scope>
    <source>
        <strain evidence="2 3">B1</strain>
    </source>
</reference>
<evidence type="ECO:0000313" key="2">
    <source>
        <dbReference type="EMBL" id="KEZ20838.1"/>
    </source>
</evidence>
<feature type="domain" description="YdhG-like" evidence="1">
    <location>
        <begin position="20"/>
        <end position="110"/>
    </location>
</feature>
<dbReference type="STRING" id="13690.AX777_02380"/>
<dbReference type="InterPro" id="IPR014922">
    <property type="entry name" value="YdhG-like"/>
</dbReference>
<comment type="caution">
    <text evidence="2">The sequence shown here is derived from an EMBL/GenBank/DDBJ whole genome shotgun (WGS) entry which is preliminary data.</text>
</comment>
<dbReference type="Gene3D" id="3.90.1150.200">
    <property type="match status" value="1"/>
</dbReference>
<dbReference type="Proteomes" id="UP000028534">
    <property type="component" value="Unassembled WGS sequence"/>
</dbReference>
<dbReference type="Pfam" id="PF13376">
    <property type="entry name" value="OmdA"/>
    <property type="match status" value="1"/>
</dbReference>
<dbReference type="PATRIC" id="fig|13690.10.peg.908"/>
<name>A0A084ES96_SPHYA</name>
<dbReference type="RefSeq" id="WP_037517316.1">
    <property type="nucleotide sequence ID" value="NZ_JGVR01000003.1"/>
</dbReference>
<dbReference type="AlphaFoldDB" id="A0A084ES96"/>
<proteinExistence type="predicted"/>